<dbReference type="EMBL" id="JACJTU010000003">
    <property type="protein sequence ID" value="MBD2733229.1"/>
    <property type="molecule type" value="Genomic_DNA"/>
</dbReference>
<evidence type="ECO:0000313" key="2">
    <source>
        <dbReference type="Proteomes" id="UP000637383"/>
    </source>
</evidence>
<protein>
    <recommendedName>
        <fullName evidence="3">PEP-CTERM sorting domain-containing protein</fullName>
    </recommendedName>
</protein>
<name>A0ABR8K380_9NOSO</name>
<proteinExistence type="predicted"/>
<dbReference type="RefSeq" id="WP_190953985.1">
    <property type="nucleotide sequence ID" value="NZ_JACJTU010000003.1"/>
</dbReference>
<accession>A0ABR8K380</accession>
<organism evidence="1 2">
    <name type="scientific">Nostoc paludosum FACHB-159</name>
    <dbReference type="NCBI Taxonomy" id="2692908"/>
    <lineage>
        <taxon>Bacteria</taxon>
        <taxon>Bacillati</taxon>
        <taxon>Cyanobacteriota</taxon>
        <taxon>Cyanophyceae</taxon>
        <taxon>Nostocales</taxon>
        <taxon>Nostocaceae</taxon>
        <taxon>Nostoc</taxon>
    </lineage>
</organism>
<keyword evidence="2" id="KW-1185">Reference proteome</keyword>
<evidence type="ECO:0008006" key="3">
    <source>
        <dbReference type="Google" id="ProtNLM"/>
    </source>
</evidence>
<gene>
    <name evidence="1" type="ORF">H6H03_04775</name>
</gene>
<evidence type="ECO:0000313" key="1">
    <source>
        <dbReference type="EMBL" id="MBD2733229.1"/>
    </source>
</evidence>
<reference evidence="1 2" key="1">
    <citation type="journal article" date="2020" name="ISME J.">
        <title>Comparative genomics reveals insights into cyanobacterial evolution and habitat adaptation.</title>
        <authorList>
            <person name="Chen M.Y."/>
            <person name="Teng W.K."/>
            <person name="Zhao L."/>
            <person name="Hu C.X."/>
            <person name="Zhou Y.K."/>
            <person name="Han B.P."/>
            <person name="Song L.R."/>
            <person name="Shu W.S."/>
        </authorList>
    </citation>
    <scope>NUCLEOTIDE SEQUENCE [LARGE SCALE GENOMIC DNA]</scope>
    <source>
        <strain evidence="1 2">FACHB-159</strain>
    </source>
</reference>
<sequence>MKISTAIKSLSMTTVGAAIITVGLNPAVVYALPTPVSSSLILQADSDAGGGLITDIDSDSQLGTVNPLSASVSAFATSGEASVLSQAKGTATWIDSSQGVVNLTDIGWNTVAVNSGSAQLFNGLDWSYEFISDATGFFTLDYDISSSGTDTFGLNGFLFNWSGPEGGTFFGSSTSGTLQRAIVAGENYIVTIKNQANISGGLGTREAFIDGTFKWKIDTATASVPESNTVLGLLAFSVFSVSSLLKYKPKTVRSIASVE</sequence>
<comment type="caution">
    <text evidence="1">The sequence shown here is derived from an EMBL/GenBank/DDBJ whole genome shotgun (WGS) entry which is preliminary data.</text>
</comment>
<dbReference type="Proteomes" id="UP000637383">
    <property type="component" value="Unassembled WGS sequence"/>
</dbReference>